<protein>
    <submittedName>
        <fullName evidence="1">Uncharacterized protein</fullName>
    </submittedName>
</protein>
<dbReference type="EMBL" id="VSSQ01097161">
    <property type="protein sequence ID" value="MPN40620.1"/>
    <property type="molecule type" value="Genomic_DNA"/>
</dbReference>
<comment type="caution">
    <text evidence="1">The sequence shown here is derived from an EMBL/GenBank/DDBJ whole genome shotgun (WGS) entry which is preliminary data.</text>
</comment>
<proteinExistence type="predicted"/>
<name>A0A645HP54_9ZZZZ</name>
<evidence type="ECO:0000313" key="1">
    <source>
        <dbReference type="EMBL" id="MPN40620.1"/>
    </source>
</evidence>
<accession>A0A645HP54</accession>
<organism evidence="1">
    <name type="scientific">bioreactor metagenome</name>
    <dbReference type="NCBI Taxonomy" id="1076179"/>
    <lineage>
        <taxon>unclassified sequences</taxon>
        <taxon>metagenomes</taxon>
        <taxon>ecological metagenomes</taxon>
    </lineage>
</organism>
<dbReference type="AlphaFoldDB" id="A0A645HP54"/>
<gene>
    <name evidence="1" type="ORF">SDC9_188158</name>
</gene>
<sequence>MPFADKAFRIAQRQAIQPLLIFFTEVNSHFFDRRQDDEHIRVDHLCQAGTGPVLIDHRAGPPQMVAFANYRNTASAHGNNHLSGLNQRLDGFFLNDVHRLRRGHDTTITTSGIFSKRITLFFQLFRFLLCEE</sequence>
<reference evidence="1" key="1">
    <citation type="submission" date="2019-08" db="EMBL/GenBank/DDBJ databases">
        <authorList>
            <person name="Kucharzyk K."/>
            <person name="Murdoch R.W."/>
            <person name="Higgins S."/>
            <person name="Loffler F."/>
        </authorList>
    </citation>
    <scope>NUCLEOTIDE SEQUENCE</scope>
</reference>